<sequence length="144" mass="14692">MEKKKKPIHPYGVRRRSVASKPPSWLPAVLASFAGGVGVCLTLLAAFALLLTYMPVPLTLVRPLACLAAAAGAAVSGLVLARKVGKQLLLCGLGCGVFYGLCQITAATAFCGAPPMQGSDMMLSLALLLSGTLGGTLAALRPGR</sequence>
<gene>
    <name evidence="2" type="ORF">H9810_00690</name>
</gene>
<keyword evidence="1" id="KW-0812">Transmembrane</keyword>
<accession>A0A9D2F191</accession>
<dbReference type="AlphaFoldDB" id="A0A9D2F191"/>
<organism evidence="2 3">
    <name type="scientific">Candidatus Gemmiger excrementavium</name>
    <dbReference type="NCBI Taxonomy" id="2838608"/>
    <lineage>
        <taxon>Bacteria</taxon>
        <taxon>Bacillati</taxon>
        <taxon>Bacillota</taxon>
        <taxon>Clostridia</taxon>
        <taxon>Eubacteriales</taxon>
        <taxon>Gemmiger</taxon>
    </lineage>
</organism>
<dbReference type="InterPro" id="IPR023804">
    <property type="entry name" value="DUF3792_TM"/>
</dbReference>
<comment type="caution">
    <text evidence="2">The sequence shown here is derived from an EMBL/GenBank/DDBJ whole genome shotgun (WGS) entry which is preliminary data.</text>
</comment>
<feature type="transmembrane region" description="Helical" evidence="1">
    <location>
        <begin position="25"/>
        <end position="54"/>
    </location>
</feature>
<feature type="transmembrane region" description="Helical" evidence="1">
    <location>
        <begin position="60"/>
        <end position="81"/>
    </location>
</feature>
<dbReference type="Pfam" id="PF12670">
    <property type="entry name" value="DUF3792"/>
    <property type="match status" value="1"/>
</dbReference>
<protein>
    <submittedName>
        <fullName evidence="2">TIGR04086 family membrane protein</fullName>
    </submittedName>
</protein>
<evidence type="ECO:0000313" key="2">
    <source>
        <dbReference type="EMBL" id="HIZ47222.1"/>
    </source>
</evidence>
<keyword evidence="1" id="KW-0472">Membrane</keyword>
<keyword evidence="1" id="KW-1133">Transmembrane helix</keyword>
<dbReference type="Proteomes" id="UP000824031">
    <property type="component" value="Unassembled WGS sequence"/>
</dbReference>
<feature type="transmembrane region" description="Helical" evidence="1">
    <location>
        <begin position="88"/>
        <end position="110"/>
    </location>
</feature>
<name>A0A9D2F191_9FIRM</name>
<evidence type="ECO:0000256" key="1">
    <source>
        <dbReference type="SAM" id="Phobius"/>
    </source>
</evidence>
<dbReference type="EMBL" id="DXBO01000013">
    <property type="protein sequence ID" value="HIZ47222.1"/>
    <property type="molecule type" value="Genomic_DNA"/>
</dbReference>
<reference evidence="2" key="1">
    <citation type="journal article" date="2021" name="PeerJ">
        <title>Extensive microbial diversity within the chicken gut microbiome revealed by metagenomics and culture.</title>
        <authorList>
            <person name="Gilroy R."/>
            <person name="Ravi A."/>
            <person name="Getino M."/>
            <person name="Pursley I."/>
            <person name="Horton D.L."/>
            <person name="Alikhan N.F."/>
            <person name="Baker D."/>
            <person name="Gharbi K."/>
            <person name="Hall N."/>
            <person name="Watson M."/>
            <person name="Adriaenssens E.M."/>
            <person name="Foster-Nyarko E."/>
            <person name="Jarju S."/>
            <person name="Secka A."/>
            <person name="Antonio M."/>
            <person name="Oren A."/>
            <person name="Chaudhuri R.R."/>
            <person name="La Ragione R."/>
            <person name="Hildebrand F."/>
            <person name="Pallen M.J."/>
        </authorList>
    </citation>
    <scope>NUCLEOTIDE SEQUENCE</scope>
    <source>
        <strain evidence="2">3436</strain>
    </source>
</reference>
<reference evidence="2" key="2">
    <citation type="submission" date="2021-04" db="EMBL/GenBank/DDBJ databases">
        <authorList>
            <person name="Gilroy R."/>
        </authorList>
    </citation>
    <scope>NUCLEOTIDE SEQUENCE</scope>
    <source>
        <strain evidence="2">3436</strain>
    </source>
</reference>
<feature type="transmembrane region" description="Helical" evidence="1">
    <location>
        <begin position="122"/>
        <end position="140"/>
    </location>
</feature>
<dbReference type="NCBIfam" id="TIGR04086">
    <property type="entry name" value="TIGR04086_membr"/>
    <property type="match status" value="1"/>
</dbReference>
<proteinExistence type="predicted"/>
<evidence type="ECO:0000313" key="3">
    <source>
        <dbReference type="Proteomes" id="UP000824031"/>
    </source>
</evidence>